<reference evidence="2" key="1">
    <citation type="submission" date="2025-08" db="UniProtKB">
        <authorList>
            <consortium name="Ensembl"/>
        </authorList>
    </citation>
    <scope>IDENTIFICATION</scope>
</reference>
<accession>A0A8C9MLS2</accession>
<reference evidence="2" key="2">
    <citation type="submission" date="2025-09" db="UniProtKB">
        <authorList>
            <consortium name="Ensembl"/>
        </authorList>
    </citation>
    <scope>IDENTIFICATION</scope>
</reference>
<sequence>MSPAGAGPHGAVLFLPRDARSSSPQPRQGRAGGRDTFRTSGEKAAAPRALESLGQRGLVLQTGAGIVPAPGFLGKPRLAAPPGTPVGPPCPYVISWALSWGFLRSSSDSRQCRKLSRVTSGLGLTVILSLWFHTSRPIRATRRRRGWYS</sequence>
<dbReference type="Proteomes" id="UP000694409">
    <property type="component" value="Unassembled WGS sequence"/>
</dbReference>
<feature type="compositionally biased region" description="Basic and acidic residues" evidence="1">
    <location>
        <begin position="32"/>
        <end position="41"/>
    </location>
</feature>
<dbReference type="GeneTree" id="ENSGT00960000189613"/>
<evidence type="ECO:0000256" key="1">
    <source>
        <dbReference type="SAM" id="MobiDB-lite"/>
    </source>
</evidence>
<dbReference type="Ensembl" id="ENSSCAT00000005946.1">
    <property type="protein sequence ID" value="ENSSCAP00000005171.1"/>
    <property type="gene ID" value="ENSSCAG00000004152.1"/>
</dbReference>
<organism evidence="2 3">
    <name type="scientific">Serinus canaria</name>
    <name type="common">Island canary</name>
    <name type="synonym">Fringilla canaria</name>
    <dbReference type="NCBI Taxonomy" id="9135"/>
    <lineage>
        <taxon>Eukaryota</taxon>
        <taxon>Metazoa</taxon>
        <taxon>Chordata</taxon>
        <taxon>Craniata</taxon>
        <taxon>Vertebrata</taxon>
        <taxon>Euteleostomi</taxon>
        <taxon>Archelosauria</taxon>
        <taxon>Archosauria</taxon>
        <taxon>Dinosauria</taxon>
        <taxon>Saurischia</taxon>
        <taxon>Theropoda</taxon>
        <taxon>Coelurosauria</taxon>
        <taxon>Aves</taxon>
        <taxon>Neognathae</taxon>
        <taxon>Neoaves</taxon>
        <taxon>Telluraves</taxon>
        <taxon>Australaves</taxon>
        <taxon>Passeriformes</taxon>
        <taxon>Passeroidea</taxon>
        <taxon>Fringillidae</taxon>
        <taxon>Carduelinae</taxon>
        <taxon>Serinus</taxon>
    </lineage>
</organism>
<keyword evidence="3" id="KW-1185">Reference proteome</keyword>
<protein>
    <submittedName>
        <fullName evidence="2">Uncharacterized protein</fullName>
    </submittedName>
</protein>
<proteinExistence type="predicted"/>
<evidence type="ECO:0000313" key="3">
    <source>
        <dbReference type="Proteomes" id="UP000694409"/>
    </source>
</evidence>
<feature type="region of interest" description="Disordered" evidence="1">
    <location>
        <begin position="1"/>
        <end position="46"/>
    </location>
</feature>
<evidence type="ECO:0000313" key="2">
    <source>
        <dbReference type="Ensembl" id="ENSSCAP00000005171.1"/>
    </source>
</evidence>
<name>A0A8C9MLS2_SERCA</name>
<dbReference type="AlphaFoldDB" id="A0A8C9MLS2"/>